<name>A0ACA9NKT1_9GLOM</name>
<protein>
    <submittedName>
        <fullName evidence="1">16171_t:CDS:1</fullName>
    </submittedName>
</protein>
<accession>A0ACA9NKT1</accession>
<keyword evidence="2" id="KW-1185">Reference proteome</keyword>
<comment type="caution">
    <text evidence="1">The sequence shown here is derived from an EMBL/GenBank/DDBJ whole genome shotgun (WGS) entry which is preliminary data.</text>
</comment>
<proteinExistence type="predicted"/>
<evidence type="ECO:0000313" key="1">
    <source>
        <dbReference type="EMBL" id="CAG8661079.1"/>
    </source>
</evidence>
<evidence type="ECO:0000313" key="2">
    <source>
        <dbReference type="Proteomes" id="UP000789366"/>
    </source>
</evidence>
<gene>
    <name evidence="1" type="ORF">SPELUC_LOCUS9273</name>
</gene>
<dbReference type="Proteomes" id="UP000789366">
    <property type="component" value="Unassembled WGS sequence"/>
</dbReference>
<sequence>MSIPAGFALPLLTQSQRWYSFYRSEIKGAGNRYTAKCKYCLRELSGKPERLHRRVLQCSDYPVAEKTIYLQKITEESLPSRKCIYDNEDSISIEQTDHSNMQHLSISQPHQKTIVDCHFQEKLNTLSILIDYTISLDGWTDNSGNSIYCFMALKECQETVLDILDLSAYRYKGDFLKNKVKEVLTLNGIQISSAIACDIVGFFSIVSVCKKNQKLVNFFNASHIWHREMQNWQKQQGLYGVSAYEKGFRHCLLLSKTERPKYPEIENATVKNIIRDRYHFANNEALTKVIKPIVDAIGRLESSDSSLADVFKELIYIYQHISQLEIPINGLKDHALATINKRAKEFDSDIYFVAFFLFPAYKKIATLKKMSGENIIHASMESKERNKLTPDSLSMIGQLRHELKKDIPIKNKKQNRAVPNLLSPNNSHLSEELEEVIMEQNNMSVMEEFFDFTVVETNQDTLDDDSFSIEPNRQPIEDEWSIDKILEDL</sequence>
<dbReference type="EMBL" id="CAJVPW010015340">
    <property type="protein sequence ID" value="CAG8661079.1"/>
    <property type="molecule type" value="Genomic_DNA"/>
</dbReference>
<organism evidence="1 2">
    <name type="scientific">Cetraspora pellucida</name>
    <dbReference type="NCBI Taxonomy" id="1433469"/>
    <lineage>
        <taxon>Eukaryota</taxon>
        <taxon>Fungi</taxon>
        <taxon>Fungi incertae sedis</taxon>
        <taxon>Mucoromycota</taxon>
        <taxon>Glomeromycotina</taxon>
        <taxon>Glomeromycetes</taxon>
        <taxon>Diversisporales</taxon>
        <taxon>Gigasporaceae</taxon>
        <taxon>Cetraspora</taxon>
    </lineage>
</organism>
<reference evidence="1" key="1">
    <citation type="submission" date="2021-06" db="EMBL/GenBank/DDBJ databases">
        <authorList>
            <person name="Kallberg Y."/>
            <person name="Tangrot J."/>
            <person name="Rosling A."/>
        </authorList>
    </citation>
    <scope>NUCLEOTIDE SEQUENCE</scope>
    <source>
        <strain evidence="1">28 12/20/2015</strain>
    </source>
</reference>